<comment type="caution">
    <text evidence="1">The sequence shown here is derived from an EMBL/GenBank/DDBJ whole genome shotgun (WGS) entry which is preliminary data.</text>
</comment>
<dbReference type="Pfam" id="PF15941">
    <property type="entry name" value="FidL_like"/>
    <property type="match status" value="1"/>
</dbReference>
<evidence type="ECO:0000313" key="2">
    <source>
        <dbReference type="Proteomes" id="UP000196440"/>
    </source>
</evidence>
<gene>
    <name evidence="1" type="ORF">CBW57_19535</name>
</gene>
<dbReference type="EMBL" id="NHOI01000034">
    <property type="protein sequence ID" value="OVZ83078.1"/>
    <property type="molecule type" value="Genomic_DNA"/>
</dbReference>
<proteinExistence type="predicted"/>
<protein>
    <submittedName>
        <fullName evidence="1">Uncharacterized protein</fullName>
    </submittedName>
</protein>
<reference evidence="1 2" key="1">
    <citation type="submission" date="2017-05" db="EMBL/GenBank/DDBJ databases">
        <title>Whole genome sequencing of Yersinia kristensenii.</title>
        <authorList>
            <person name="Campioni F."/>
        </authorList>
    </citation>
    <scope>NUCLEOTIDE SEQUENCE [LARGE SCALE GENOMIC DNA]</scope>
    <source>
        <strain evidence="1 2">CFSAN060536</strain>
    </source>
</reference>
<evidence type="ECO:0000313" key="1">
    <source>
        <dbReference type="EMBL" id="OVZ83078.1"/>
    </source>
</evidence>
<dbReference type="RefSeq" id="WP_050086280.1">
    <property type="nucleotide sequence ID" value="NZ_CBCPKE010000005.1"/>
</dbReference>
<dbReference type="AlphaFoldDB" id="A0A208ZRM1"/>
<organism evidence="1 2">
    <name type="scientific">Yersinia intermedia</name>
    <dbReference type="NCBI Taxonomy" id="631"/>
    <lineage>
        <taxon>Bacteria</taxon>
        <taxon>Pseudomonadati</taxon>
        <taxon>Pseudomonadota</taxon>
        <taxon>Gammaproteobacteria</taxon>
        <taxon>Enterobacterales</taxon>
        <taxon>Yersiniaceae</taxon>
        <taxon>Yersinia</taxon>
    </lineage>
</organism>
<accession>A0A208ZRM1</accession>
<name>A0A208ZRM1_YERIN</name>
<sequence>MKMRWVTVALLCGIAAMIIGYWKAGDKEPKTLLSCRSQAKLIFDDKPDSPIFNGTYALRFDNNGSGVIGITGMLTMGKQNYRVLHTVVVHYRALDADQGWYDVRRSDEAIEERDNTPKSVIDTYLLGCITGKIPRIFRVWRLNDKAYMVGNMHSPIMVCSKMND</sequence>
<dbReference type="InterPro" id="IPR031854">
    <property type="entry name" value="FidL-like"/>
</dbReference>
<dbReference type="Proteomes" id="UP000196440">
    <property type="component" value="Unassembled WGS sequence"/>
</dbReference>